<dbReference type="AlphaFoldDB" id="A0A1G7S9A7"/>
<dbReference type="PANTHER" id="PTHR30105:SF2">
    <property type="entry name" value="DIVERGENT POLYSACCHARIDE DEACETYLASE SUPERFAMILY"/>
    <property type="match status" value="1"/>
</dbReference>
<dbReference type="Gene3D" id="3.20.20.370">
    <property type="entry name" value="Glycoside hydrolase/deacetylase"/>
    <property type="match status" value="1"/>
</dbReference>
<evidence type="ECO:0000313" key="3">
    <source>
        <dbReference type="Proteomes" id="UP000199495"/>
    </source>
</evidence>
<accession>A0A1G7S9A7</accession>
<dbReference type="Pfam" id="PF04748">
    <property type="entry name" value="Polysacc_deac_2"/>
    <property type="match status" value="1"/>
</dbReference>
<dbReference type="InterPro" id="IPR011330">
    <property type="entry name" value="Glyco_hydro/deAcase_b/a-brl"/>
</dbReference>
<dbReference type="PANTHER" id="PTHR30105">
    <property type="entry name" value="UNCHARACTERIZED YIBQ-RELATED"/>
    <property type="match status" value="1"/>
</dbReference>
<evidence type="ECO:0008006" key="4">
    <source>
        <dbReference type="Google" id="ProtNLM"/>
    </source>
</evidence>
<feature type="transmembrane region" description="Helical" evidence="1">
    <location>
        <begin position="21"/>
        <end position="46"/>
    </location>
</feature>
<keyword evidence="1" id="KW-0812">Transmembrane</keyword>
<dbReference type="GO" id="GO:0005975">
    <property type="term" value="P:carbohydrate metabolic process"/>
    <property type="evidence" value="ECO:0007669"/>
    <property type="project" value="InterPro"/>
</dbReference>
<name>A0A1G7S9A7_9HYPH</name>
<dbReference type="SUPFAM" id="SSF88713">
    <property type="entry name" value="Glycoside hydrolase/deacetylase"/>
    <property type="match status" value="1"/>
</dbReference>
<keyword evidence="3" id="KW-1185">Reference proteome</keyword>
<keyword evidence="1" id="KW-1133">Transmembrane helix</keyword>
<protein>
    <recommendedName>
        <fullName evidence="4">Divergent polysaccharide deacetylase</fullName>
    </recommendedName>
</protein>
<dbReference type="InterPro" id="IPR006837">
    <property type="entry name" value="Divergent_DAC"/>
</dbReference>
<dbReference type="CDD" id="cd10936">
    <property type="entry name" value="CE4_DAC2"/>
    <property type="match status" value="1"/>
</dbReference>
<dbReference type="Proteomes" id="UP000199495">
    <property type="component" value="Unassembled WGS sequence"/>
</dbReference>
<keyword evidence="1" id="KW-0472">Membrane</keyword>
<gene>
    <name evidence="2" type="ORF">SAMN04487974_101377</name>
</gene>
<sequence length="375" mass="39723">MTDDLNAPLGRGRRKADRQRLNLPWGRIGGTAVLAFALGIGAWILFVDDPLGGRPVAEVAVNTQSIPNPIIEDVAPTPIEPAIVPIDAPNGPSIITLGANAPVDSAGEDLGPQQTLIEMTEDGPLPRIASDGTRPHQAYARPSVSIESAGGRKLIAIVVTGLGLNDSSTRQAIDTLPGTVTLAFAPYGQSLMQLAGTARADGHEIMLEVPLEPFDYPQNDPGPHTLLVEQPPRENLEKLHWLMSRMEGYTGIINHMGARFTASAADFSPIMEELGLRGLSYLDDGSSNRSVAPQLAQQNGVPFARALSHLDDNPSGPAITQQLEVLKAAADQNGHAIGLLSALPVSIRTLAEWADALDQDSYLLVPVSVLTNIQG</sequence>
<evidence type="ECO:0000313" key="2">
    <source>
        <dbReference type="EMBL" id="SDG19616.1"/>
    </source>
</evidence>
<reference evidence="2 3" key="1">
    <citation type="submission" date="2016-10" db="EMBL/GenBank/DDBJ databases">
        <authorList>
            <person name="de Groot N.N."/>
        </authorList>
    </citation>
    <scope>NUCLEOTIDE SEQUENCE [LARGE SCALE GENOMIC DNA]</scope>
    <source>
        <strain evidence="2 3">CGMCC 1.10267</strain>
    </source>
</reference>
<proteinExistence type="predicted"/>
<dbReference type="EMBL" id="FNCS01000001">
    <property type="protein sequence ID" value="SDG19616.1"/>
    <property type="molecule type" value="Genomic_DNA"/>
</dbReference>
<organism evidence="2 3">
    <name type="scientific">Pelagibacterium luteolum</name>
    <dbReference type="NCBI Taxonomy" id="440168"/>
    <lineage>
        <taxon>Bacteria</taxon>
        <taxon>Pseudomonadati</taxon>
        <taxon>Pseudomonadota</taxon>
        <taxon>Alphaproteobacteria</taxon>
        <taxon>Hyphomicrobiales</taxon>
        <taxon>Devosiaceae</taxon>
        <taxon>Pelagibacterium</taxon>
    </lineage>
</organism>
<evidence type="ECO:0000256" key="1">
    <source>
        <dbReference type="SAM" id="Phobius"/>
    </source>
</evidence>
<dbReference type="RefSeq" id="WP_176762464.1">
    <property type="nucleotide sequence ID" value="NZ_FNCS01000001.1"/>
</dbReference>
<dbReference type="STRING" id="440168.SAMN04487974_101377"/>